<dbReference type="EMBL" id="CAOQHR010000013">
    <property type="protein sequence ID" value="CAI6342103.1"/>
    <property type="molecule type" value="Genomic_DNA"/>
</dbReference>
<dbReference type="Proteomes" id="UP001152607">
    <property type="component" value="Unassembled WGS sequence"/>
</dbReference>
<dbReference type="AlphaFoldDB" id="A0A9W4UXC0"/>
<protein>
    <submittedName>
        <fullName evidence="1">Uncharacterized protein</fullName>
    </submittedName>
</protein>
<keyword evidence="2" id="KW-1185">Reference proteome</keyword>
<evidence type="ECO:0000313" key="2">
    <source>
        <dbReference type="Proteomes" id="UP001152607"/>
    </source>
</evidence>
<comment type="caution">
    <text evidence="1">The sequence shown here is derived from an EMBL/GenBank/DDBJ whole genome shotgun (WGS) entry which is preliminary data.</text>
</comment>
<organism evidence="1 2">
    <name type="scientific">Periconia digitata</name>
    <dbReference type="NCBI Taxonomy" id="1303443"/>
    <lineage>
        <taxon>Eukaryota</taxon>
        <taxon>Fungi</taxon>
        <taxon>Dikarya</taxon>
        <taxon>Ascomycota</taxon>
        <taxon>Pezizomycotina</taxon>
        <taxon>Dothideomycetes</taxon>
        <taxon>Pleosporomycetidae</taxon>
        <taxon>Pleosporales</taxon>
        <taxon>Massarineae</taxon>
        <taxon>Periconiaceae</taxon>
        <taxon>Periconia</taxon>
    </lineage>
</organism>
<accession>A0A9W4UXC0</accession>
<name>A0A9W4UXC0_9PLEO</name>
<reference evidence="1" key="1">
    <citation type="submission" date="2023-01" db="EMBL/GenBank/DDBJ databases">
        <authorList>
            <person name="Van Ghelder C."/>
            <person name="Rancurel C."/>
        </authorList>
    </citation>
    <scope>NUCLEOTIDE SEQUENCE</scope>
    <source>
        <strain evidence="1">CNCM I-4278</strain>
    </source>
</reference>
<evidence type="ECO:0000313" key="1">
    <source>
        <dbReference type="EMBL" id="CAI6342103.1"/>
    </source>
</evidence>
<sequence length="91" mass="10088">MPTYVPRYLHCSVPKYLLTPRGNSCYLLAIKSCTSIADFPVRRSVSYLCFSPFLLPSSRTLSLSLSLSLFRVHSLAVASLALSLPKHSVIQ</sequence>
<gene>
    <name evidence="1" type="ORF">PDIGIT_LOCUS15306</name>
</gene>
<proteinExistence type="predicted"/>